<dbReference type="PROSITE" id="PS50987">
    <property type="entry name" value="HTH_ARSR_2"/>
    <property type="match status" value="1"/>
</dbReference>
<evidence type="ECO:0000313" key="5">
    <source>
        <dbReference type="Proteomes" id="UP000183263"/>
    </source>
</evidence>
<dbReference type="InterPro" id="IPR011991">
    <property type="entry name" value="ArsR-like_HTH"/>
</dbReference>
<sequence length="131" mass="14012">MNEEKADACDLLCLDLPHAERIRAGLPPRQSVEPAAAASRALGDPTRLTIATALQAGDELCVCDMAWVVGQAQNLVSHHLRQLKIAGLVTSRRSGRLVMYSLTERGRALVDAVVGVPRPVEAHTPVEANSV</sequence>
<dbReference type="InterPro" id="IPR051011">
    <property type="entry name" value="Metal_resp_trans_reg"/>
</dbReference>
<dbReference type="OrthoDB" id="9784339at2"/>
<dbReference type="RefSeq" id="WP_072738585.1">
    <property type="nucleotide sequence ID" value="NZ_CP048813.1"/>
</dbReference>
<name>A0A1G8LFQ8_9NOCA</name>
<keyword evidence="3" id="KW-0804">Transcription</keyword>
<dbReference type="SUPFAM" id="SSF46785">
    <property type="entry name" value="Winged helix' DNA-binding domain"/>
    <property type="match status" value="1"/>
</dbReference>
<dbReference type="Pfam" id="PF01022">
    <property type="entry name" value="HTH_5"/>
    <property type="match status" value="1"/>
</dbReference>
<dbReference type="NCBIfam" id="NF033788">
    <property type="entry name" value="HTH_metalloreg"/>
    <property type="match status" value="1"/>
</dbReference>
<keyword evidence="5" id="KW-1185">Reference proteome</keyword>
<dbReference type="AlphaFoldDB" id="A0A1G8LFQ8"/>
<reference evidence="4 5" key="1">
    <citation type="submission" date="2016-10" db="EMBL/GenBank/DDBJ databases">
        <authorList>
            <person name="de Groot N.N."/>
        </authorList>
    </citation>
    <scope>NUCLEOTIDE SEQUENCE [LARGE SCALE GENOMIC DNA]</scope>
    <source>
        <strain evidence="4 5">DSM 44892</strain>
    </source>
</reference>
<gene>
    <name evidence="4" type="ORF">SAMN05444695_108152</name>
</gene>
<proteinExistence type="predicted"/>
<evidence type="ECO:0000256" key="1">
    <source>
        <dbReference type="ARBA" id="ARBA00023015"/>
    </source>
</evidence>
<protein>
    <submittedName>
        <fullName evidence="4">Regulatory protein, arsR family</fullName>
    </submittedName>
</protein>
<dbReference type="CDD" id="cd00090">
    <property type="entry name" value="HTH_ARSR"/>
    <property type="match status" value="1"/>
</dbReference>
<keyword evidence="2" id="KW-0238">DNA-binding</keyword>
<dbReference type="InterPro" id="IPR001845">
    <property type="entry name" value="HTH_ArsR_DNA-bd_dom"/>
</dbReference>
<dbReference type="PRINTS" id="PR00778">
    <property type="entry name" value="HTHARSR"/>
</dbReference>
<evidence type="ECO:0000256" key="3">
    <source>
        <dbReference type="ARBA" id="ARBA00023163"/>
    </source>
</evidence>
<dbReference type="InterPro" id="IPR036388">
    <property type="entry name" value="WH-like_DNA-bd_sf"/>
</dbReference>
<accession>A0A1G8LFQ8</accession>
<dbReference type="PANTHER" id="PTHR43132">
    <property type="entry name" value="ARSENICAL RESISTANCE OPERON REPRESSOR ARSR-RELATED"/>
    <property type="match status" value="1"/>
</dbReference>
<evidence type="ECO:0000256" key="2">
    <source>
        <dbReference type="ARBA" id="ARBA00023125"/>
    </source>
</evidence>
<organism evidence="4 5">
    <name type="scientific">Rhodococcus triatomae</name>
    <dbReference type="NCBI Taxonomy" id="300028"/>
    <lineage>
        <taxon>Bacteria</taxon>
        <taxon>Bacillati</taxon>
        <taxon>Actinomycetota</taxon>
        <taxon>Actinomycetes</taxon>
        <taxon>Mycobacteriales</taxon>
        <taxon>Nocardiaceae</taxon>
        <taxon>Rhodococcus</taxon>
    </lineage>
</organism>
<dbReference type="SMART" id="SM00418">
    <property type="entry name" value="HTH_ARSR"/>
    <property type="match status" value="1"/>
</dbReference>
<dbReference type="Proteomes" id="UP000183263">
    <property type="component" value="Unassembled WGS sequence"/>
</dbReference>
<dbReference type="InterPro" id="IPR036390">
    <property type="entry name" value="WH_DNA-bd_sf"/>
</dbReference>
<dbReference type="GO" id="GO:0003677">
    <property type="term" value="F:DNA binding"/>
    <property type="evidence" value="ECO:0007669"/>
    <property type="project" value="UniProtKB-KW"/>
</dbReference>
<evidence type="ECO:0000313" key="4">
    <source>
        <dbReference type="EMBL" id="SDI54501.1"/>
    </source>
</evidence>
<dbReference type="EMBL" id="FNDN01000008">
    <property type="protein sequence ID" value="SDI54501.1"/>
    <property type="molecule type" value="Genomic_DNA"/>
</dbReference>
<dbReference type="Gene3D" id="1.10.10.10">
    <property type="entry name" value="Winged helix-like DNA-binding domain superfamily/Winged helix DNA-binding domain"/>
    <property type="match status" value="1"/>
</dbReference>
<dbReference type="PANTHER" id="PTHR43132:SF6">
    <property type="entry name" value="HTH-TYPE TRANSCRIPTIONAL REPRESSOR CZRA"/>
    <property type="match status" value="1"/>
</dbReference>
<dbReference type="GO" id="GO:0003700">
    <property type="term" value="F:DNA-binding transcription factor activity"/>
    <property type="evidence" value="ECO:0007669"/>
    <property type="project" value="InterPro"/>
</dbReference>
<keyword evidence="1" id="KW-0805">Transcription regulation</keyword>